<comment type="caution">
    <text evidence="2">The sequence shown here is derived from an EMBL/GenBank/DDBJ whole genome shotgun (WGS) entry which is preliminary data.</text>
</comment>
<gene>
    <name evidence="2" type="ORF">ABR748_33145</name>
</gene>
<feature type="region of interest" description="Disordered" evidence="1">
    <location>
        <begin position="60"/>
        <end position="81"/>
    </location>
</feature>
<name>A0ABV1QCW4_STRMI</name>
<dbReference type="RefSeq" id="WP_350241038.1">
    <property type="nucleotide sequence ID" value="NZ_JBEJUE010000048.1"/>
</dbReference>
<evidence type="ECO:0000313" key="2">
    <source>
        <dbReference type="EMBL" id="MER0429014.1"/>
    </source>
</evidence>
<organism evidence="2 3">
    <name type="scientific">Streptomyces microflavus</name>
    <name type="common">Streptomyces lipmanii</name>
    <dbReference type="NCBI Taxonomy" id="1919"/>
    <lineage>
        <taxon>Bacteria</taxon>
        <taxon>Bacillati</taxon>
        <taxon>Actinomycetota</taxon>
        <taxon>Actinomycetes</taxon>
        <taxon>Kitasatosporales</taxon>
        <taxon>Streptomycetaceae</taxon>
        <taxon>Streptomyces</taxon>
    </lineage>
</organism>
<dbReference type="Proteomes" id="UP001456562">
    <property type="component" value="Unassembled WGS sequence"/>
</dbReference>
<feature type="compositionally biased region" description="Basic and acidic residues" evidence="1">
    <location>
        <begin position="66"/>
        <end position="81"/>
    </location>
</feature>
<accession>A0ABV1QCW4</accession>
<evidence type="ECO:0000256" key="1">
    <source>
        <dbReference type="SAM" id="MobiDB-lite"/>
    </source>
</evidence>
<sequence>MVDPVVKHALCHLRFVKSQQPSDGDSVEFADWRERIAEALDALAGVLVFKDDRARARAEATAAREQAAEVRRRGEIGASER</sequence>
<protein>
    <submittedName>
        <fullName evidence="2">Uncharacterized protein</fullName>
    </submittedName>
</protein>
<evidence type="ECO:0000313" key="3">
    <source>
        <dbReference type="Proteomes" id="UP001456562"/>
    </source>
</evidence>
<keyword evidence="3" id="KW-1185">Reference proteome</keyword>
<dbReference type="EMBL" id="JBEJUE010000048">
    <property type="protein sequence ID" value="MER0429014.1"/>
    <property type="molecule type" value="Genomic_DNA"/>
</dbReference>
<reference evidence="2 3" key="1">
    <citation type="submission" date="2024-01" db="EMBL/GenBank/DDBJ databases">
        <title>Metagenomic exploration of the rhizosphere soil microbial community and their significance in facilitating the development of wild simulated ginseng.</title>
        <authorList>
            <person name="Huang J."/>
        </authorList>
    </citation>
    <scope>NUCLEOTIDE SEQUENCE [LARGE SCALE GENOMIC DNA]</scope>
    <source>
        <strain evidence="2 3">WY141</strain>
    </source>
</reference>
<proteinExistence type="predicted"/>